<proteinExistence type="predicted"/>
<name>A0A1C9U4P9_9BACT</name>
<dbReference type="Pfam" id="PF13435">
    <property type="entry name" value="Cytochrome_C554"/>
    <property type="match status" value="1"/>
</dbReference>
<dbReference type="InterPro" id="IPR023155">
    <property type="entry name" value="Cyt_c-552/4"/>
</dbReference>
<dbReference type="InterPro" id="IPR036280">
    <property type="entry name" value="Multihaem_cyt_sf"/>
</dbReference>
<dbReference type="AlphaFoldDB" id="A0A1C9U4P9"/>
<evidence type="ECO:0000313" key="3">
    <source>
        <dbReference type="EMBL" id="AOR51122.1"/>
    </source>
</evidence>
<reference evidence="3" key="1">
    <citation type="journal article" date="2016" name="Sci. Rep.">
        <title>Triclosan Resistome from Metagenome Reveals Diverse Enoyl Acyl Carrier Protein Reductases and Selective Enrichment of Triclosan Resistance Genes.</title>
        <authorList>
            <person name="Khan R."/>
            <person name="Kong H.G."/>
            <person name="Jung Y.H."/>
            <person name="Choi J."/>
            <person name="Baek K.Y."/>
            <person name="Hwang E.C."/>
            <person name="Lee S.W."/>
        </authorList>
    </citation>
    <scope>NUCLEOTIDE SEQUENCE</scope>
</reference>
<feature type="chain" id="PRO_5008894773" description="Cytochrome c-552/4 domain-containing protein" evidence="1">
    <location>
        <begin position="22"/>
        <end position="169"/>
    </location>
</feature>
<feature type="domain" description="Cytochrome c-552/4" evidence="2">
    <location>
        <begin position="34"/>
        <end position="93"/>
    </location>
</feature>
<dbReference type="SUPFAM" id="SSF48695">
    <property type="entry name" value="Multiheme cytochromes"/>
    <property type="match status" value="1"/>
</dbReference>
<feature type="signal peptide" evidence="1">
    <location>
        <begin position="1"/>
        <end position="21"/>
    </location>
</feature>
<sequence length="169" mass="17849">MKKLMIAVALGALLLGAFAMAQEKVTPTYVGADKCKMCHKDIYEAWSKTKHATAFSKLSAEEAKKAECTGCHVTGAMADGVMIENVTCEACHGAGSEYKKPAIKAAAKWKADRPAQLALAKAAGLIVPTAENCVRCHKAEGNPNFKGFDFEKSKGLVHPVAAAAPADKK</sequence>
<evidence type="ECO:0000256" key="1">
    <source>
        <dbReference type="SAM" id="SignalP"/>
    </source>
</evidence>
<organism evidence="3">
    <name type="scientific">uncultured bacterium pAW1</name>
    <dbReference type="NCBI Taxonomy" id="1781155"/>
    <lineage>
        <taxon>Bacteria</taxon>
        <taxon>environmental samples</taxon>
    </lineage>
</organism>
<dbReference type="Gene3D" id="1.10.1130.10">
    <property type="entry name" value="Flavocytochrome C3, Chain A"/>
    <property type="match status" value="1"/>
</dbReference>
<keyword evidence="1" id="KW-0732">Signal</keyword>
<accession>A0A1C9U4P9</accession>
<evidence type="ECO:0000259" key="2">
    <source>
        <dbReference type="Pfam" id="PF13435"/>
    </source>
</evidence>
<protein>
    <recommendedName>
        <fullName evidence="2">Cytochrome c-552/4 domain-containing protein</fullName>
    </recommendedName>
</protein>
<dbReference type="EMBL" id="KT982360">
    <property type="protein sequence ID" value="AOR51122.1"/>
    <property type="molecule type" value="Genomic_DNA"/>
</dbReference>